<dbReference type="EMBL" id="AP027732">
    <property type="protein sequence ID" value="BDZ48998.1"/>
    <property type="molecule type" value="Genomic_DNA"/>
</dbReference>
<dbReference type="Pfam" id="PF00460">
    <property type="entry name" value="Flg_bb_rod"/>
    <property type="match status" value="1"/>
</dbReference>
<evidence type="ECO:0000256" key="3">
    <source>
        <dbReference type="ARBA" id="ARBA00009677"/>
    </source>
</evidence>
<keyword evidence="10" id="KW-0966">Cell projection</keyword>
<dbReference type="NCBIfam" id="TIGR02492">
    <property type="entry name" value="flgK_ends"/>
    <property type="match status" value="1"/>
</dbReference>
<proteinExistence type="inferred from homology"/>
<evidence type="ECO:0000259" key="7">
    <source>
        <dbReference type="Pfam" id="PF00460"/>
    </source>
</evidence>
<comment type="subcellular location">
    <subcellularLocation>
        <location evidence="1">Bacterial flagellum</location>
    </subcellularLocation>
    <subcellularLocation>
        <location evidence="2">Secreted</location>
    </subcellularLocation>
</comment>
<dbReference type="InterPro" id="IPR053927">
    <property type="entry name" value="FlgK_helical"/>
</dbReference>
<feature type="domain" description="Flagellar hook-associated protein FlgK helical" evidence="9">
    <location>
        <begin position="98"/>
        <end position="339"/>
    </location>
</feature>
<dbReference type="Pfam" id="PF06429">
    <property type="entry name" value="Flg_bbr_C"/>
    <property type="match status" value="1"/>
</dbReference>
<evidence type="ECO:0000256" key="4">
    <source>
        <dbReference type="ARBA" id="ARBA00016244"/>
    </source>
</evidence>
<organism evidence="10 11">
    <name type="scientific">Frondihabitans sucicola</name>
    <dbReference type="NCBI Taxonomy" id="1268041"/>
    <lineage>
        <taxon>Bacteria</taxon>
        <taxon>Bacillati</taxon>
        <taxon>Actinomycetota</taxon>
        <taxon>Actinomycetes</taxon>
        <taxon>Micrococcales</taxon>
        <taxon>Microbacteriaceae</taxon>
        <taxon>Frondihabitans</taxon>
    </lineage>
</organism>
<dbReference type="PANTHER" id="PTHR30033">
    <property type="entry name" value="FLAGELLAR HOOK-ASSOCIATED PROTEIN 1"/>
    <property type="match status" value="1"/>
</dbReference>
<name>A0ABN6XZZ2_9MICO</name>
<keyword evidence="11" id="KW-1185">Reference proteome</keyword>
<dbReference type="Pfam" id="PF22638">
    <property type="entry name" value="FlgK_D1"/>
    <property type="match status" value="1"/>
</dbReference>
<protein>
    <recommendedName>
        <fullName evidence="4">Flagellar hook-associated protein 1</fullName>
    </recommendedName>
</protein>
<evidence type="ECO:0000256" key="1">
    <source>
        <dbReference type="ARBA" id="ARBA00004365"/>
    </source>
</evidence>
<accession>A0ABN6XZZ2</accession>
<gene>
    <name evidence="10" type="primary">flgK</name>
    <name evidence="10" type="ORF">GCM10025867_12390</name>
</gene>
<evidence type="ECO:0000313" key="11">
    <source>
        <dbReference type="Proteomes" id="UP001321486"/>
    </source>
</evidence>
<feature type="domain" description="Flagellar basal body rod protein N-terminal" evidence="7">
    <location>
        <begin position="7"/>
        <end position="37"/>
    </location>
</feature>
<dbReference type="InterPro" id="IPR002371">
    <property type="entry name" value="FlgK"/>
</dbReference>
<dbReference type="RefSeq" id="WP_286345883.1">
    <property type="nucleotide sequence ID" value="NZ_AP027732.1"/>
</dbReference>
<evidence type="ECO:0000259" key="9">
    <source>
        <dbReference type="Pfam" id="PF22638"/>
    </source>
</evidence>
<dbReference type="InterPro" id="IPR010930">
    <property type="entry name" value="Flg_bb/hook_C_dom"/>
</dbReference>
<evidence type="ECO:0000256" key="5">
    <source>
        <dbReference type="ARBA" id="ARBA00022525"/>
    </source>
</evidence>
<feature type="domain" description="Flagellar basal-body/hook protein C-terminal" evidence="8">
    <location>
        <begin position="428"/>
        <end position="466"/>
    </location>
</feature>
<keyword evidence="6" id="KW-0975">Bacterial flagellum</keyword>
<evidence type="ECO:0000313" key="10">
    <source>
        <dbReference type="EMBL" id="BDZ48998.1"/>
    </source>
</evidence>
<dbReference type="PANTHER" id="PTHR30033:SF1">
    <property type="entry name" value="FLAGELLAR HOOK-ASSOCIATED PROTEIN 1"/>
    <property type="match status" value="1"/>
</dbReference>
<dbReference type="InterPro" id="IPR001444">
    <property type="entry name" value="Flag_bb_rod_N"/>
</dbReference>
<dbReference type="Proteomes" id="UP001321486">
    <property type="component" value="Chromosome"/>
</dbReference>
<reference evidence="11" key="1">
    <citation type="journal article" date="2019" name="Int. J. Syst. Evol. Microbiol.">
        <title>The Global Catalogue of Microorganisms (GCM) 10K type strain sequencing project: providing services to taxonomists for standard genome sequencing and annotation.</title>
        <authorList>
            <consortium name="The Broad Institute Genomics Platform"/>
            <consortium name="The Broad Institute Genome Sequencing Center for Infectious Disease"/>
            <person name="Wu L."/>
            <person name="Ma J."/>
        </authorList>
    </citation>
    <scope>NUCLEOTIDE SEQUENCE [LARGE SCALE GENOMIC DNA]</scope>
    <source>
        <strain evidence="11">NBRC 108728</strain>
    </source>
</reference>
<evidence type="ECO:0000256" key="2">
    <source>
        <dbReference type="ARBA" id="ARBA00004613"/>
    </source>
</evidence>
<keyword evidence="10" id="KW-0282">Flagellum</keyword>
<sequence>MSTFSGLNTAYRGLSAARAGLDVVGQNIANASTDGYTRQRVTTSSINAVQPGLFSTGTAIGQGVSVDGYARIGDAQQDAQVRSTASSAGYGSVRSSVLSTLEASLNEPGTNGLSAQLNTFWAGWGDMANAPGGASPASTLLGEAQTIADTLKTGYQQVSDQWSATRTQVASLANDLNSAAAQVADLNKQIQQGLSTGGSVNELVDKRNALTEKISSLAGGSVHANSDGTVDVLIGGNAIVSGTESRSVQVTGSSTLEGAGASPVTLEWTHRPGTSVGLDGGQIAGALSVLAPADGSGSGGVLAEAAASYNAFATQLAAAVNSVYQTGSTPSGTTGADFFAVSATGPAATGLSVIPKSAADIQTGTAGSGALDGSVALQISHLGVGAAAPDRAWAAFVTSTGALAQTEIASSDRATIAATAAKTQQQSTAGVDLDEENVNMLTFQHAYQGAARVMTAVDEMLDTLINHVGHVGIA</sequence>
<dbReference type="SUPFAM" id="SSF64518">
    <property type="entry name" value="Phase 1 flagellin"/>
    <property type="match status" value="1"/>
</dbReference>
<evidence type="ECO:0000256" key="6">
    <source>
        <dbReference type="ARBA" id="ARBA00023143"/>
    </source>
</evidence>
<keyword evidence="10" id="KW-0969">Cilium</keyword>
<comment type="similarity">
    <text evidence="3">Belongs to the flagella basal body rod proteins family.</text>
</comment>
<keyword evidence="5" id="KW-0964">Secreted</keyword>
<evidence type="ECO:0000259" key="8">
    <source>
        <dbReference type="Pfam" id="PF06429"/>
    </source>
</evidence>